<accession>A0A0K0D2H5</accession>
<name>A0A0K0D2H5_ANGCA</name>
<proteinExistence type="predicted"/>
<dbReference type="Proteomes" id="UP000035642">
    <property type="component" value="Unassembled WGS sequence"/>
</dbReference>
<protein>
    <submittedName>
        <fullName evidence="2">Importin subunit alpha-1-like</fullName>
    </submittedName>
</protein>
<dbReference type="Gene3D" id="1.25.10.10">
    <property type="entry name" value="Leucine-rich Repeat Variant"/>
    <property type="match status" value="1"/>
</dbReference>
<reference evidence="1" key="1">
    <citation type="submission" date="2012-09" db="EMBL/GenBank/DDBJ databases">
        <authorList>
            <person name="Martin A.A."/>
        </authorList>
    </citation>
    <scope>NUCLEOTIDE SEQUENCE</scope>
</reference>
<dbReference type="InterPro" id="IPR016024">
    <property type="entry name" value="ARM-type_fold"/>
</dbReference>
<dbReference type="SUPFAM" id="SSF48371">
    <property type="entry name" value="ARM repeat"/>
    <property type="match status" value="1"/>
</dbReference>
<keyword evidence="1" id="KW-1185">Reference proteome</keyword>
<reference evidence="2" key="2">
    <citation type="submission" date="2017-02" db="UniProtKB">
        <authorList>
            <consortium name="WormBaseParasite"/>
        </authorList>
    </citation>
    <scope>IDENTIFICATION</scope>
</reference>
<evidence type="ECO:0000313" key="2">
    <source>
        <dbReference type="WBParaSite" id="ACAC_0000427001-mRNA-1"/>
    </source>
</evidence>
<organism evidence="1 2">
    <name type="scientific">Angiostrongylus cantonensis</name>
    <name type="common">Rat lungworm</name>
    <dbReference type="NCBI Taxonomy" id="6313"/>
    <lineage>
        <taxon>Eukaryota</taxon>
        <taxon>Metazoa</taxon>
        <taxon>Ecdysozoa</taxon>
        <taxon>Nematoda</taxon>
        <taxon>Chromadorea</taxon>
        <taxon>Rhabditida</taxon>
        <taxon>Rhabditina</taxon>
        <taxon>Rhabditomorpha</taxon>
        <taxon>Strongyloidea</taxon>
        <taxon>Metastrongylidae</taxon>
        <taxon>Angiostrongylus</taxon>
    </lineage>
</organism>
<dbReference type="WBParaSite" id="ACAC_0000427001-mRNA-1">
    <property type="protein sequence ID" value="ACAC_0000427001-mRNA-1"/>
    <property type="gene ID" value="ACAC_0000427001"/>
</dbReference>
<dbReference type="InterPro" id="IPR011989">
    <property type="entry name" value="ARM-like"/>
</dbReference>
<sequence length="289" mass="32509">MSACCLQTSSDHVPVYESAFEKEQKTFLGMLEENSTPLDKAAGALYFRCLFGRELPRNELHPAQYPRLSIELKYSYKQTYMACIHEYDQISALLRIVENDMISNETRANAAWALGNVAEYSEKATHIIVKQKGIEALRNGLIFGTEDFPSRCISALYNIAACCADCKRKCRQAGLITTIAHILPERCQAENMELKCLFECALELIHGGFRDGTVPILTIMLLTTSSAELVKHYTEWTDIASYCLEMLAFIAEDTQTGTRTDIVLSEPGLLDLVFEILDSVSVMIFLRLF</sequence>
<evidence type="ECO:0000313" key="1">
    <source>
        <dbReference type="Proteomes" id="UP000035642"/>
    </source>
</evidence>
<dbReference type="AlphaFoldDB" id="A0A0K0D2H5"/>
<dbReference type="STRING" id="6313.A0A0K0D2H5"/>